<evidence type="ECO:0000256" key="4">
    <source>
        <dbReference type="ARBA" id="ARBA00022598"/>
    </source>
</evidence>
<keyword evidence="8" id="KW-0067">ATP-binding</keyword>
<dbReference type="FunCoup" id="A0A194RF85">
    <property type="interactions" value="270"/>
</dbReference>
<dbReference type="NCBIfam" id="TIGR00435">
    <property type="entry name" value="cysS"/>
    <property type="match status" value="1"/>
</dbReference>
<dbReference type="Proteomes" id="UP000053240">
    <property type="component" value="Unassembled WGS sequence"/>
</dbReference>
<evidence type="ECO:0000259" key="19">
    <source>
        <dbReference type="Pfam" id="PF01406"/>
    </source>
</evidence>
<comment type="function">
    <text evidence="13">In addition to its role as an aminoacyl-tRNA synthetase, has also cysteine persulfide synthase activity. Produces reactive persulfide species such as cysteine persulfide (CysSSH) from substrate cysteine and mediate direct incorporation of CysSSH into proteins during translations, resulting in protein persulfides and polysulfides. CysSSHs behave as potent antioxidants and cellular protectants.</text>
</comment>
<dbReference type="CDD" id="cd00672">
    <property type="entry name" value="CysRS_core"/>
    <property type="match status" value="1"/>
</dbReference>
<evidence type="ECO:0000256" key="2">
    <source>
        <dbReference type="ARBA" id="ARBA00005594"/>
    </source>
</evidence>
<organism evidence="20 21">
    <name type="scientific">Papilio machaon</name>
    <name type="common">Old World swallowtail butterfly</name>
    <dbReference type="NCBI Taxonomy" id="76193"/>
    <lineage>
        <taxon>Eukaryota</taxon>
        <taxon>Metazoa</taxon>
        <taxon>Ecdysozoa</taxon>
        <taxon>Arthropoda</taxon>
        <taxon>Hexapoda</taxon>
        <taxon>Insecta</taxon>
        <taxon>Pterygota</taxon>
        <taxon>Neoptera</taxon>
        <taxon>Endopterygota</taxon>
        <taxon>Lepidoptera</taxon>
        <taxon>Glossata</taxon>
        <taxon>Ditrysia</taxon>
        <taxon>Papilionoidea</taxon>
        <taxon>Papilionidae</taxon>
        <taxon>Papilioninae</taxon>
        <taxon>Papilio</taxon>
    </lineage>
</organism>
<dbReference type="OrthoDB" id="438179at2759"/>
<evidence type="ECO:0000256" key="13">
    <source>
        <dbReference type="ARBA" id="ARBA00045476"/>
    </source>
</evidence>
<dbReference type="InterPro" id="IPR009080">
    <property type="entry name" value="tRNAsynth_Ia_anticodon-bd"/>
</dbReference>
<dbReference type="KEGG" id="pmac:106709711"/>
<keyword evidence="7" id="KW-0862">Zinc</keyword>
<proteinExistence type="inferred from homology"/>
<dbReference type="GO" id="GO:0046872">
    <property type="term" value="F:metal ion binding"/>
    <property type="evidence" value="ECO:0007669"/>
    <property type="project" value="UniProtKB-KW"/>
</dbReference>
<evidence type="ECO:0000256" key="16">
    <source>
        <dbReference type="ARBA" id="ARBA00047731"/>
    </source>
</evidence>
<evidence type="ECO:0000256" key="1">
    <source>
        <dbReference type="ARBA" id="ARBA00001947"/>
    </source>
</evidence>
<comment type="catalytic activity">
    <reaction evidence="17">
        <text>S-sulfanyl-L-cysteine + tRNA(Cys) + ATP = (S)-sulfanyl-L-cysteinyl-tRNA(Cys) + AMP + diphosphate</text>
        <dbReference type="Rhea" id="RHEA:78647"/>
        <dbReference type="Rhea" id="RHEA-COMP:9661"/>
        <dbReference type="Rhea" id="RHEA-COMP:19119"/>
        <dbReference type="ChEBI" id="CHEBI:30616"/>
        <dbReference type="ChEBI" id="CHEBI:33019"/>
        <dbReference type="ChEBI" id="CHEBI:58591"/>
        <dbReference type="ChEBI" id="CHEBI:78442"/>
        <dbReference type="ChEBI" id="CHEBI:229520"/>
        <dbReference type="ChEBI" id="CHEBI:456215"/>
    </reaction>
    <physiologicalReaction direction="left-to-right" evidence="17">
        <dbReference type="Rhea" id="RHEA:78648"/>
    </physiologicalReaction>
</comment>
<dbReference type="AlphaFoldDB" id="A0A194RF85"/>
<dbReference type="EMBL" id="KQ460313">
    <property type="protein sequence ID" value="KPJ16114.1"/>
    <property type="molecule type" value="Genomic_DNA"/>
</dbReference>
<dbReference type="PANTHER" id="PTHR10890:SF27">
    <property type="entry name" value="CYSTEINE--TRNA LIGASE, MITOCHONDRIAL-RELATED"/>
    <property type="match status" value="1"/>
</dbReference>
<comment type="catalytic activity">
    <reaction evidence="18">
        <text>tRNA(Cys) + L-cysteine + ATP = L-cysteinyl-tRNA(Cys) + AMP + diphosphate</text>
        <dbReference type="Rhea" id="RHEA:17773"/>
        <dbReference type="Rhea" id="RHEA-COMP:9661"/>
        <dbReference type="Rhea" id="RHEA-COMP:9679"/>
        <dbReference type="ChEBI" id="CHEBI:30616"/>
        <dbReference type="ChEBI" id="CHEBI:33019"/>
        <dbReference type="ChEBI" id="CHEBI:35235"/>
        <dbReference type="ChEBI" id="CHEBI:78442"/>
        <dbReference type="ChEBI" id="CHEBI:78517"/>
        <dbReference type="ChEBI" id="CHEBI:456215"/>
        <dbReference type="EC" id="6.1.1.16"/>
    </reaction>
    <physiologicalReaction direction="right-to-left" evidence="18">
        <dbReference type="Rhea" id="RHEA:17775"/>
    </physiologicalReaction>
</comment>
<evidence type="ECO:0000313" key="20">
    <source>
        <dbReference type="EMBL" id="KPJ16114.1"/>
    </source>
</evidence>
<dbReference type="STRING" id="76193.A0A194RF85"/>
<feature type="domain" description="tRNA synthetases class I catalytic" evidence="19">
    <location>
        <begin position="57"/>
        <end position="343"/>
    </location>
</feature>
<comment type="catalytic activity">
    <reaction evidence="15">
        <text>2 L-cysteine = S-sulfanyl-L-cysteine + L-alanine</text>
        <dbReference type="Rhea" id="RHEA:78543"/>
        <dbReference type="ChEBI" id="CHEBI:35235"/>
        <dbReference type="ChEBI" id="CHEBI:57972"/>
        <dbReference type="ChEBI" id="CHEBI:58591"/>
    </reaction>
    <physiologicalReaction direction="left-to-right" evidence="15">
        <dbReference type="Rhea" id="RHEA:78544"/>
    </physiologicalReaction>
</comment>
<evidence type="ECO:0000256" key="15">
    <source>
        <dbReference type="ARBA" id="ARBA00047548"/>
    </source>
</evidence>
<dbReference type="InterPro" id="IPR024909">
    <property type="entry name" value="Cys-tRNA/MSH_ligase"/>
</dbReference>
<evidence type="ECO:0000256" key="7">
    <source>
        <dbReference type="ARBA" id="ARBA00022833"/>
    </source>
</evidence>
<evidence type="ECO:0000256" key="12">
    <source>
        <dbReference type="ARBA" id="ARBA00043868"/>
    </source>
</evidence>
<evidence type="ECO:0000256" key="3">
    <source>
        <dbReference type="ARBA" id="ARBA00012832"/>
    </source>
</evidence>
<keyword evidence="4" id="KW-0436">Ligase</keyword>
<dbReference type="Gene3D" id="3.40.50.620">
    <property type="entry name" value="HUPs"/>
    <property type="match status" value="1"/>
</dbReference>
<evidence type="ECO:0000256" key="9">
    <source>
        <dbReference type="ARBA" id="ARBA00022917"/>
    </source>
</evidence>
<evidence type="ECO:0000256" key="6">
    <source>
        <dbReference type="ARBA" id="ARBA00022741"/>
    </source>
</evidence>
<dbReference type="HAMAP" id="MF_00041">
    <property type="entry name" value="Cys_tRNA_synth"/>
    <property type="match status" value="1"/>
</dbReference>
<evidence type="ECO:0000256" key="17">
    <source>
        <dbReference type="ARBA" id="ARBA00048609"/>
    </source>
</evidence>
<evidence type="ECO:0000256" key="5">
    <source>
        <dbReference type="ARBA" id="ARBA00022723"/>
    </source>
</evidence>
<dbReference type="SUPFAM" id="SSF52374">
    <property type="entry name" value="Nucleotidylyl transferase"/>
    <property type="match status" value="1"/>
</dbReference>
<keyword evidence="5" id="KW-0479">Metal-binding</keyword>
<dbReference type="PRINTS" id="PR00983">
    <property type="entry name" value="TRNASYNTHCYS"/>
</dbReference>
<keyword evidence="9" id="KW-0648">Protein biosynthesis</keyword>
<dbReference type="Pfam" id="PF01406">
    <property type="entry name" value="tRNA-synt_1e"/>
    <property type="match status" value="1"/>
</dbReference>
<dbReference type="FunFam" id="3.40.50.620:FF:000027">
    <property type="entry name" value="Cysteine--tRNA ligase, cytoplasmic"/>
    <property type="match status" value="1"/>
</dbReference>
<comment type="cofactor">
    <cofactor evidence="1">
        <name>Zn(2+)</name>
        <dbReference type="ChEBI" id="CHEBI:29105"/>
    </cofactor>
</comment>
<dbReference type="GO" id="GO:0004817">
    <property type="term" value="F:cysteine-tRNA ligase activity"/>
    <property type="evidence" value="ECO:0007669"/>
    <property type="project" value="UniProtKB-EC"/>
</dbReference>
<keyword evidence="6" id="KW-0547">Nucleotide-binding</keyword>
<dbReference type="InParanoid" id="A0A194RF85"/>
<gene>
    <name evidence="20" type="ORF">RR48_06069</name>
</gene>
<dbReference type="PANTHER" id="PTHR10890">
    <property type="entry name" value="CYSTEINYL-TRNA SYNTHETASE"/>
    <property type="match status" value="1"/>
</dbReference>
<dbReference type="Gene3D" id="1.20.120.1910">
    <property type="entry name" value="Cysteine-tRNA ligase, C-terminal anti-codon recognition domain"/>
    <property type="match status" value="1"/>
</dbReference>
<comment type="function">
    <text evidence="12">Mitochondrial cysteine-specific aminoacyl-tRNA synthetase that catalyzes the ATP-dependent ligation of cysteine to tRNA(Cys).</text>
</comment>
<keyword evidence="21" id="KW-1185">Reference proteome</keyword>
<keyword evidence="10 20" id="KW-0030">Aminoacyl-tRNA synthetase</keyword>
<evidence type="ECO:0000256" key="11">
    <source>
        <dbReference type="ARBA" id="ARBA00031499"/>
    </source>
</evidence>
<dbReference type="GO" id="GO:0005524">
    <property type="term" value="F:ATP binding"/>
    <property type="evidence" value="ECO:0007669"/>
    <property type="project" value="UniProtKB-KW"/>
</dbReference>
<evidence type="ECO:0000256" key="18">
    <source>
        <dbReference type="ARBA" id="ARBA00049046"/>
    </source>
</evidence>
<evidence type="ECO:0000256" key="14">
    <source>
        <dbReference type="ARBA" id="ARBA00047499"/>
    </source>
</evidence>
<comment type="catalytic activity">
    <reaction evidence="16">
        <text>S-sulfanyl-L-cysteine + L-cysteine = S-disulfanyl-L-cysteine + L-alanine</text>
        <dbReference type="Rhea" id="RHEA:78627"/>
        <dbReference type="ChEBI" id="CHEBI:35235"/>
        <dbReference type="ChEBI" id="CHEBI:57972"/>
        <dbReference type="ChEBI" id="CHEBI:58591"/>
        <dbReference type="ChEBI" id="CHEBI:229465"/>
    </reaction>
    <physiologicalReaction direction="left-to-right" evidence="16">
        <dbReference type="Rhea" id="RHEA:78628"/>
    </physiologicalReaction>
</comment>
<protein>
    <recommendedName>
        <fullName evidence="3">cysteine--tRNA ligase</fullName>
        <ecNumber evidence="3">6.1.1.16</ecNumber>
    </recommendedName>
    <alternativeName>
        <fullName evidence="11">Cysteinyl-tRNA synthetase</fullName>
    </alternativeName>
</protein>
<dbReference type="SUPFAM" id="SSF47323">
    <property type="entry name" value="Anticodon-binding domain of a subclass of class I aminoacyl-tRNA synthetases"/>
    <property type="match status" value="1"/>
</dbReference>
<dbReference type="GO" id="GO:0005737">
    <property type="term" value="C:cytoplasm"/>
    <property type="evidence" value="ECO:0007669"/>
    <property type="project" value="TreeGrafter"/>
</dbReference>
<dbReference type="EC" id="6.1.1.16" evidence="3"/>
<name>A0A194RF85_PAPMA</name>
<sequence length="509" mass="58431">MIKVLPVISRKLSHICSLKPFKETKWLMPNGNPIGVYVYNCIADQKVPVILNDPTIATWYSCGPTVYDSAHIGHACCYVKLDILQRIMKSFFNIKLVTAMGITDIDDKIIKKAKETNTDFRIVAKNFEHEFWLDLSSLNIEKPMIITRVSEYMPTIQSFVKNLIDSEMAYIASDGSVYFDTSKFPSYGKLQNMQDNGEPTSNEKRNKMDFALWKGFKPGEPFWETSWGKGRPGWHIECSAMVSKVFGSQIDFHAGGIDLQFPHHENEEAQSCAFHNTTQWANYWIHVGHLSLKDVKMSKSLQNTLSIPDFLKIYTSDIFRMACLMSNYRYPMEYTDEIMKTAESVLKKFKFFLNDVLLYVNKSDTGHGDYDKKLLNELQKVEINNLEALKNDFDTSSCINSLLNLVAVTNKIIKADTKDHYPVPVILIAQYITNILSNFGLKLQDNTENDLSNLLIDTLVDFRHIVRNNALQRKDKELLTACDMVRDKMKTMKVQINDSNKTASWVFTK</sequence>
<evidence type="ECO:0000256" key="10">
    <source>
        <dbReference type="ARBA" id="ARBA00023146"/>
    </source>
</evidence>
<comment type="similarity">
    <text evidence="2">Belongs to the class-I aminoacyl-tRNA synthetase family.</text>
</comment>
<evidence type="ECO:0000256" key="8">
    <source>
        <dbReference type="ARBA" id="ARBA00022840"/>
    </source>
</evidence>
<comment type="catalytic activity">
    <reaction evidence="14">
        <text>S-disulfanyl-L-cysteine + tRNA(Cys) + ATP = (S)-disulfanyl-L-cysteinyl-tRNA(Cys) + AMP + diphosphate</text>
        <dbReference type="Rhea" id="RHEA:78651"/>
        <dbReference type="Rhea" id="RHEA-COMP:9661"/>
        <dbReference type="Rhea" id="RHEA-COMP:19120"/>
        <dbReference type="ChEBI" id="CHEBI:30616"/>
        <dbReference type="ChEBI" id="CHEBI:33019"/>
        <dbReference type="ChEBI" id="CHEBI:78442"/>
        <dbReference type="ChEBI" id="CHEBI:229465"/>
        <dbReference type="ChEBI" id="CHEBI:229521"/>
        <dbReference type="ChEBI" id="CHEBI:456215"/>
    </reaction>
    <physiologicalReaction direction="left-to-right" evidence="14">
        <dbReference type="Rhea" id="RHEA:78652"/>
    </physiologicalReaction>
</comment>
<dbReference type="InterPro" id="IPR015803">
    <property type="entry name" value="Cys-tRNA-ligase"/>
</dbReference>
<dbReference type="InterPro" id="IPR014729">
    <property type="entry name" value="Rossmann-like_a/b/a_fold"/>
</dbReference>
<accession>A0A194RF85</accession>
<dbReference type="GO" id="GO:0006423">
    <property type="term" value="P:cysteinyl-tRNA aminoacylation"/>
    <property type="evidence" value="ECO:0007669"/>
    <property type="project" value="InterPro"/>
</dbReference>
<reference evidence="20 21" key="1">
    <citation type="journal article" date="2015" name="Nat. Commun.">
        <title>Outbred genome sequencing and CRISPR/Cas9 gene editing in butterflies.</title>
        <authorList>
            <person name="Li X."/>
            <person name="Fan D."/>
            <person name="Zhang W."/>
            <person name="Liu G."/>
            <person name="Zhang L."/>
            <person name="Zhao L."/>
            <person name="Fang X."/>
            <person name="Chen L."/>
            <person name="Dong Y."/>
            <person name="Chen Y."/>
            <person name="Ding Y."/>
            <person name="Zhao R."/>
            <person name="Feng M."/>
            <person name="Zhu Y."/>
            <person name="Feng Y."/>
            <person name="Jiang X."/>
            <person name="Zhu D."/>
            <person name="Xiang H."/>
            <person name="Feng X."/>
            <person name="Li S."/>
            <person name="Wang J."/>
            <person name="Zhang G."/>
            <person name="Kronforst M.R."/>
            <person name="Wang W."/>
        </authorList>
    </citation>
    <scope>NUCLEOTIDE SEQUENCE [LARGE SCALE GENOMIC DNA]</scope>
    <source>
        <strain evidence="20">Ya'a_city_454_Pm</strain>
        <tissue evidence="20">Whole body</tissue>
    </source>
</reference>
<dbReference type="InterPro" id="IPR032678">
    <property type="entry name" value="tRNA-synt_1_cat_dom"/>
</dbReference>
<evidence type="ECO:0000313" key="21">
    <source>
        <dbReference type="Proteomes" id="UP000053240"/>
    </source>
</evidence>